<reference evidence="2 3" key="1">
    <citation type="submission" date="2024-04" db="EMBL/GenBank/DDBJ databases">
        <title>Novel species of the genus Ideonella isolated from streams.</title>
        <authorList>
            <person name="Lu H."/>
        </authorList>
    </citation>
    <scope>NUCLEOTIDE SEQUENCE [LARGE SCALE GENOMIC DNA]</scope>
    <source>
        <strain evidence="2 3">LYT19W</strain>
    </source>
</reference>
<protein>
    <submittedName>
        <fullName evidence="2">Uncharacterized protein</fullName>
    </submittedName>
</protein>
<dbReference type="Proteomes" id="UP001379945">
    <property type="component" value="Unassembled WGS sequence"/>
</dbReference>
<evidence type="ECO:0000313" key="2">
    <source>
        <dbReference type="EMBL" id="MEK8047286.1"/>
    </source>
</evidence>
<proteinExistence type="predicted"/>
<organism evidence="2 3">
    <name type="scientific">Ideonella margarita</name>
    <dbReference type="NCBI Taxonomy" id="2984191"/>
    <lineage>
        <taxon>Bacteria</taxon>
        <taxon>Pseudomonadati</taxon>
        <taxon>Pseudomonadota</taxon>
        <taxon>Betaproteobacteria</taxon>
        <taxon>Burkholderiales</taxon>
        <taxon>Sphaerotilaceae</taxon>
        <taxon>Ideonella</taxon>
    </lineage>
</organism>
<comment type="caution">
    <text evidence="2">The sequence shown here is derived from an EMBL/GenBank/DDBJ whole genome shotgun (WGS) entry which is preliminary data.</text>
</comment>
<gene>
    <name evidence="2" type="ORF">AACH00_13075</name>
</gene>
<feature type="chain" id="PRO_5046395223" evidence="1">
    <location>
        <begin position="23"/>
        <end position="342"/>
    </location>
</feature>
<dbReference type="EMBL" id="JBBUTI010000008">
    <property type="protein sequence ID" value="MEK8047286.1"/>
    <property type="molecule type" value="Genomic_DNA"/>
</dbReference>
<keyword evidence="3" id="KW-1185">Reference proteome</keyword>
<name>A0ABU9C6K9_9BURK</name>
<dbReference type="RefSeq" id="WP_341399590.1">
    <property type="nucleotide sequence ID" value="NZ_JBBUTI010000008.1"/>
</dbReference>
<sequence length="342" mass="35920">MNFKSTALAALATLTLPMAAQAAVGAANCPGLKTGDYVALGPFDGDVTTRVEPVGLDATTLVVTTPDGPKQLTADADKCAFTTPEGLALRVANTSGVFLVTGENGGALVVPKQVVARKALAGTWNYMRQEQGTDGILHTYNGKLEVTATGRVTGTNCDSAGLNCGTQFKLGTLVAEAAGGFSVTNPEGVRTWLFPIKSKDGSLAMIGVDPEATLGAITVLAQARPLALPTAGDKFANWDKQFPGNGTYSPLAAYSYRILSTDPTTNSFVRRRTEDCRKETWVVNSGRDGLQFRKPGSSTLCDGSVASYGANLVMNLRSSFGFSVYGYESTNTHYFGMSIARP</sequence>
<keyword evidence="1" id="KW-0732">Signal</keyword>
<evidence type="ECO:0000313" key="3">
    <source>
        <dbReference type="Proteomes" id="UP001379945"/>
    </source>
</evidence>
<accession>A0ABU9C6K9</accession>
<evidence type="ECO:0000256" key="1">
    <source>
        <dbReference type="SAM" id="SignalP"/>
    </source>
</evidence>
<feature type="signal peptide" evidence="1">
    <location>
        <begin position="1"/>
        <end position="22"/>
    </location>
</feature>